<dbReference type="Pfam" id="PF12804">
    <property type="entry name" value="NTP_transf_3"/>
    <property type="match status" value="1"/>
</dbReference>
<feature type="domain" description="MobA-like NTP transferase" evidence="3">
    <location>
        <begin position="3"/>
        <end position="121"/>
    </location>
</feature>
<evidence type="ECO:0000313" key="5">
    <source>
        <dbReference type="Proteomes" id="UP000886893"/>
    </source>
</evidence>
<evidence type="ECO:0000313" key="4">
    <source>
        <dbReference type="EMBL" id="HIT17474.1"/>
    </source>
</evidence>
<keyword evidence="2 4" id="KW-0548">Nucleotidyltransferase</keyword>
<dbReference type="GO" id="GO:0016779">
    <property type="term" value="F:nucleotidyltransferase activity"/>
    <property type="evidence" value="ECO:0007669"/>
    <property type="project" value="UniProtKB-KW"/>
</dbReference>
<accession>A0A9D1G8G1</accession>
<dbReference type="SUPFAM" id="SSF53448">
    <property type="entry name" value="Nucleotide-diphospho-sugar transferases"/>
    <property type="match status" value="1"/>
</dbReference>
<dbReference type="InterPro" id="IPR050065">
    <property type="entry name" value="GlmU-like"/>
</dbReference>
<dbReference type="CDD" id="cd02523">
    <property type="entry name" value="PC_cytidylyltransferase"/>
    <property type="match status" value="1"/>
</dbReference>
<dbReference type="Proteomes" id="UP000886893">
    <property type="component" value="Unassembled WGS sequence"/>
</dbReference>
<evidence type="ECO:0000259" key="3">
    <source>
        <dbReference type="Pfam" id="PF12804"/>
    </source>
</evidence>
<organism evidence="4 5">
    <name type="scientific">Candidatus Caccosoma faecigallinarum</name>
    <dbReference type="NCBI Taxonomy" id="2840720"/>
    <lineage>
        <taxon>Bacteria</taxon>
        <taxon>Bacillati</taxon>
        <taxon>Bacillota</taxon>
        <taxon>Bacillota incertae sedis</taxon>
        <taxon>Candidatus Caccosoma</taxon>
    </lineage>
</organism>
<evidence type="ECO:0000256" key="1">
    <source>
        <dbReference type="ARBA" id="ARBA00022679"/>
    </source>
</evidence>
<name>A0A9D1G8G1_9FIRM</name>
<dbReference type="InterPro" id="IPR029044">
    <property type="entry name" value="Nucleotide-diphossugar_trans"/>
</dbReference>
<comment type="caution">
    <text evidence="4">The sequence shown here is derived from an EMBL/GenBank/DDBJ whole genome shotgun (WGS) entry which is preliminary data.</text>
</comment>
<dbReference type="PANTHER" id="PTHR43584">
    <property type="entry name" value="NUCLEOTIDYL TRANSFERASE"/>
    <property type="match status" value="1"/>
</dbReference>
<dbReference type="AlphaFoldDB" id="A0A9D1G8G1"/>
<sequence length="232" mass="26621">MDAVILAAGIGSRMQNRAKDTPKCLLNINGTTLLERQIQFLLNNQIQTIYIVGGFQFQKLKQYIDSLHLQQIILIENKDYFTTNNMYSLSLVEPFLKGKDFLWLNGDILFENEIIQEILKPSFQNAIAVDATCYFEESMKVSIQNNQIQAISKEILPSNASGTSIDLYRISATASFDLFLKIQDLLKENKKSWSEVALNAILKLHSFYPCFIHSKWIEIDDIEDLKLAQKIF</sequence>
<keyword evidence="1" id="KW-0808">Transferase</keyword>
<reference evidence="4" key="1">
    <citation type="submission" date="2020-10" db="EMBL/GenBank/DDBJ databases">
        <authorList>
            <person name="Gilroy R."/>
        </authorList>
    </citation>
    <scope>NUCLEOTIDE SEQUENCE</scope>
    <source>
        <strain evidence="4">14508</strain>
    </source>
</reference>
<dbReference type="EMBL" id="DVKI01000118">
    <property type="protein sequence ID" value="HIT17474.1"/>
    <property type="molecule type" value="Genomic_DNA"/>
</dbReference>
<proteinExistence type="predicted"/>
<dbReference type="Gene3D" id="3.90.550.10">
    <property type="entry name" value="Spore Coat Polysaccharide Biosynthesis Protein SpsA, Chain A"/>
    <property type="match status" value="1"/>
</dbReference>
<dbReference type="InterPro" id="IPR025877">
    <property type="entry name" value="MobA-like_NTP_Trfase"/>
</dbReference>
<evidence type="ECO:0000256" key="2">
    <source>
        <dbReference type="ARBA" id="ARBA00022695"/>
    </source>
</evidence>
<reference evidence="4" key="2">
    <citation type="journal article" date="2021" name="PeerJ">
        <title>Extensive microbial diversity within the chicken gut microbiome revealed by metagenomics and culture.</title>
        <authorList>
            <person name="Gilroy R."/>
            <person name="Ravi A."/>
            <person name="Getino M."/>
            <person name="Pursley I."/>
            <person name="Horton D.L."/>
            <person name="Alikhan N.F."/>
            <person name="Baker D."/>
            <person name="Gharbi K."/>
            <person name="Hall N."/>
            <person name="Watson M."/>
            <person name="Adriaenssens E.M."/>
            <person name="Foster-Nyarko E."/>
            <person name="Jarju S."/>
            <person name="Secka A."/>
            <person name="Antonio M."/>
            <person name="Oren A."/>
            <person name="Chaudhuri R.R."/>
            <person name="La Ragione R."/>
            <person name="Hildebrand F."/>
            <person name="Pallen M.J."/>
        </authorList>
    </citation>
    <scope>NUCLEOTIDE SEQUENCE</scope>
    <source>
        <strain evidence="4">14508</strain>
    </source>
</reference>
<protein>
    <submittedName>
        <fullName evidence="4">Phosphocholine cytidylyltransferase family protein</fullName>
    </submittedName>
</protein>
<dbReference type="PANTHER" id="PTHR43584:SF8">
    <property type="entry name" value="N-ACETYLMURAMATE ALPHA-1-PHOSPHATE URIDYLYLTRANSFERASE"/>
    <property type="match status" value="1"/>
</dbReference>
<gene>
    <name evidence="4" type="ORF">IAD04_03720</name>
</gene>